<reference evidence="1" key="2">
    <citation type="journal article" date="2024" name="Plant">
        <title>Genomic evolution and insights into agronomic trait innovations of Sesamum species.</title>
        <authorList>
            <person name="Miao H."/>
            <person name="Wang L."/>
            <person name="Qu L."/>
            <person name="Liu H."/>
            <person name="Sun Y."/>
            <person name="Le M."/>
            <person name="Wang Q."/>
            <person name="Wei S."/>
            <person name="Zheng Y."/>
            <person name="Lin W."/>
            <person name="Duan Y."/>
            <person name="Cao H."/>
            <person name="Xiong S."/>
            <person name="Wang X."/>
            <person name="Wei L."/>
            <person name="Li C."/>
            <person name="Ma Q."/>
            <person name="Ju M."/>
            <person name="Zhao R."/>
            <person name="Li G."/>
            <person name="Mu C."/>
            <person name="Tian Q."/>
            <person name="Mei H."/>
            <person name="Zhang T."/>
            <person name="Gao T."/>
            <person name="Zhang H."/>
        </authorList>
    </citation>
    <scope>NUCLEOTIDE SEQUENCE</scope>
    <source>
        <strain evidence="1">G02</strain>
    </source>
</reference>
<dbReference type="EMBL" id="JACGWJ010000021">
    <property type="protein sequence ID" value="KAL0336589.1"/>
    <property type="molecule type" value="Genomic_DNA"/>
</dbReference>
<organism evidence="1">
    <name type="scientific">Sesamum radiatum</name>
    <name type="common">Black benniseed</name>
    <dbReference type="NCBI Taxonomy" id="300843"/>
    <lineage>
        <taxon>Eukaryota</taxon>
        <taxon>Viridiplantae</taxon>
        <taxon>Streptophyta</taxon>
        <taxon>Embryophyta</taxon>
        <taxon>Tracheophyta</taxon>
        <taxon>Spermatophyta</taxon>
        <taxon>Magnoliopsida</taxon>
        <taxon>eudicotyledons</taxon>
        <taxon>Gunneridae</taxon>
        <taxon>Pentapetalae</taxon>
        <taxon>asterids</taxon>
        <taxon>lamiids</taxon>
        <taxon>Lamiales</taxon>
        <taxon>Pedaliaceae</taxon>
        <taxon>Sesamum</taxon>
    </lineage>
</organism>
<sequence>MAMASDLTRLGSVLSLIEEEDLGLVLPAGLWLADSPSLGFFIVEALNLQKACNCSQAATMLHVGQ</sequence>
<reference evidence="1" key="1">
    <citation type="submission" date="2020-06" db="EMBL/GenBank/DDBJ databases">
        <authorList>
            <person name="Li T."/>
            <person name="Hu X."/>
            <person name="Zhang T."/>
            <person name="Song X."/>
            <person name="Zhang H."/>
            <person name="Dai N."/>
            <person name="Sheng W."/>
            <person name="Hou X."/>
            <person name="Wei L."/>
        </authorList>
    </citation>
    <scope>NUCLEOTIDE SEQUENCE</scope>
    <source>
        <strain evidence="1">G02</strain>
        <tissue evidence="1">Leaf</tissue>
    </source>
</reference>
<gene>
    <name evidence="1" type="ORF">Sradi_4870800</name>
</gene>
<evidence type="ECO:0000313" key="1">
    <source>
        <dbReference type="EMBL" id="KAL0336589.1"/>
    </source>
</evidence>
<comment type="caution">
    <text evidence="1">The sequence shown here is derived from an EMBL/GenBank/DDBJ whole genome shotgun (WGS) entry which is preliminary data.</text>
</comment>
<dbReference type="AlphaFoldDB" id="A0AAW2MYW7"/>
<accession>A0AAW2MYW7</accession>
<name>A0AAW2MYW7_SESRA</name>
<protein>
    <submittedName>
        <fullName evidence="1">Uncharacterized protein</fullName>
    </submittedName>
</protein>
<proteinExistence type="predicted"/>